<comment type="caution">
    <text evidence="2">The sequence shown here is derived from an EMBL/GenBank/DDBJ whole genome shotgun (WGS) entry which is preliminary data.</text>
</comment>
<gene>
    <name evidence="2" type="ORF">HanXRQr2_Chr09g0393231</name>
</gene>
<evidence type="ECO:0000256" key="1">
    <source>
        <dbReference type="SAM" id="MobiDB-lite"/>
    </source>
</evidence>
<reference evidence="2" key="2">
    <citation type="submission" date="2020-06" db="EMBL/GenBank/DDBJ databases">
        <title>Helianthus annuus Genome sequencing and assembly Release 2.</title>
        <authorList>
            <person name="Gouzy J."/>
            <person name="Langlade N."/>
            <person name="Munos S."/>
        </authorList>
    </citation>
    <scope>NUCLEOTIDE SEQUENCE</scope>
    <source>
        <tissue evidence="2">Leaves</tissue>
    </source>
</reference>
<dbReference type="Proteomes" id="UP000215914">
    <property type="component" value="Unassembled WGS sequence"/>
</dbReference>
<feature type="region of interest" description="Disordered" evidence="1">
    <location>
        <begin position="1"/>
        <end position="38"/>
    </location>
</feature>
<sequence length="94" mass="10431">MIFKEVAPLETDDAPVSDKGCTTTPATDNPTSNYKSHMQSSITCANCPRTGGDQNLFRMEPGSPPRHIFLSSQKVIRLPVGESKEWQLHKCKKI</sequence>
<accession>A0A9K3I730</accession>
<reference evidence="2" key="1">
    <citation type="journal article" date="2017" name="Nature">
        <title>The sunflower genome provides insights into oil metabolism, flowering and Asterid evolution.</title>
        <authorList>
            <person name="Badouin H."/>
            <person name="Gouzy J."/>
            <person name="Grassa C.J."/>
            <person name="Murat F."/>
            <person name="Staton S.E."/>
            <person name="Cottret L."/>
            <person name="Lelandais-Briere C."/>
            <person name="Owens G.L."/>
            <person name="Carrere S."/>
            <person name="Mayjonade B."/>
            <person name="Legrand L."/>
            <person name="Gill N."/>
            <person name="Kane N.C."/>
            <person name="Bowers J.E."/>
            <person name="Hubner S."/>
            <person name="Bellec A."/>
            <person name="Berard A."/>
            <person name="Berges H."/>
            <person name="Blanchet N."/>
            <person name="Boniface M.C."/>
            <person name="Brunel D."/>
            <person name="Catrice O."/>
            <person name="Chaidir N."/>
            <person name="Claudel C."/>
            <person name="Donnadieu C."/>
            <person name="Faraut T."/>
            <person name="Fievet G."/>
            <person name="Helmstetter N."/>
            <person name="King M."/>
            <person name="Knapp S.J."/>
            <person name="Lai Z."/>
            <person name="Le Paslier M.C."/>
            <person name="Lippi Y."/>
            <person name="Lorenzon L."/>
            <person name="Mandel J.R."/>
            <person name="Marage G."/>
            <person name="Marchand G."/>
            <person name="Marquand E."/>
            <person name="Bret-Mestries E."/>
            <person name="Morien E."/>
            <person name="Nambeesan S."/>
            <person name="Nguyen T."/>
            <person name="Pegot-Espagnet P."/>
            <person name="Pouilly N."/>
            <person name="Raftis F."/>
            <person name="Sallet E."/>
            <person name="Schiex T."/>
            <person name="Thomas J."/>
            <person name="Vandecasteele C."/>
            <person name="Vares D."/>
            <person name="Vear F."/>
            <person name="Vautrin S."/>
            <person name="Crespi M."/>
            <person name="Mangin B."/>
            <person name="Burke J.M."/>
            <person name="Salse J."/>
            <person name="Munos S."/>
            <person name="Vincourt P."/>
            <person name="Rieseberg L.H."/>
            <person name="Langlade N.B."/>
        </authorList>
    </citation>
    <scope>NUCLEOTIDE SEQUENCE</scope>
    <source>
        <tissue evidence="2">Leaves</tissue>
    </source>
</reference>
<proteinExistence type="predicted"/>
<evidence type="ECO:0000313" key="2">
    <source>
        <dbReference type="EMBL" id="KAF5791312.1"/>
    </source>
</evidence>
<dbReference type="Gramene" id="mRNA:HanXRQr2_Chr09g0393231">
    <property type="protein sequence ID" value="mRNA:HanXRQr2_Chr09g0393231"/>
    <property type="gene ID" value="HanXRQr2_Chr09g0393231"/>
</dbReference>
<keyword evidence="3" id="KW-1185">Reference proteome</keyword>
<organism evidence="2 3">
    <name type="scientific">Helianthus annuus</name>
    <name type="common">Common sunflower</name>
    <dbReference type="NCBI Taxonomy" id="4232"/>
    <lineage>
        <taxon>Eukaryota</taxon>
        <taxon>Viridiplantae</taxon>
        <taxon>Streptophyta</taxon>
        <taxon>Embryophyta</taxon>
        <taxon>Tracheophyta</taxon>
        <taxon>Spermatophyta</taxon>
        <taxon>Magnoliopsida</taxon>
        <taxon>eudicotyledons</taxon>
        <taxon>Gunneridae</taxon>
        <taxon>Pentapetalae</taxon>
        <taxon>asterids</taxon>
        <taxon>campanulids</taxon>
        <taxon>Asterales</taxon>
        <taxon>Asteraceae</taxon>
        <taxon>Asteroideae</taxon>
        <taxon>Heliantheae alliance</taxon>
        <taxon>Heliantheae</taxon>
        <taxon>Helianthus</taxon>
    </lineage>
</organism>
<dbReference type="AlphaFoldDB" id="A0A9K3I730"/>
<dbReference type="EMBL" id="MNCJ02000324">
    <property type="protein sequence ID" value="KAF5791312.1"/>
    <property type="molecule type" value="Genomic_DNA"/>
</dbReference>
<evidence type="ECO:0000313" key="3">
    <source>
        <dbReference type="Proteomes" id="UP000215914"/>
    </source>
</evidence>
<protein>
    <submittedName>
        <fullName evidence="2">Uncharacterized protein</fullName>
    </submittedName>
</protein>
<feature type="compositionally biased region" description="Polar residues" evidence="1">
    <location>
        <begin position="20"/>
        <end position="38"/>
    </location>
</feature>
<name>A0A9K3I730_HELAN</name>